<dbReference type="InterPro" id="IPR003439">
    <property type="entry name" value="ABC_transporter-like_ATP-bd"/>
</dbReference>
<dbReference type="SMART" id="SM00382">
    <property type="entry name" value="AAA"/>
    <property type="match status" value="1"/>
</dbReference>
<evidence type="ECO:0000313" key="4">
    <source>
        <dbReference type="EMBL" id="WZN66507.1"/>
    </source>
</evidence>
<name>A0AAX4PJX5_9CHLO</name>
<dbReference type="EMBL" id="CP151515">
    <property type="protein sequence ID" value="WZN66507.1"/>
    <property type="molecule type" value="Genomic_DNA"/>
</dbReference>
<evidence type="ECO:0000313" key="5">
    <source>
        <dbReference type="Proteomes" id="UP001472866"/>
    </source>
</evidence>
<dbReference type="PROSITE" id="PS50893">
    <property type="entry name" value="ABC_TRANSPORTER_2"/>
    <property type="match status" value="1"/>
</dbReference>
<evidence type="ECO:0000256" key="1">
    <source>
        <dbReference type="ARBA" id="ARBA00022741"/>
    </source>
</evidence>
<keyword evidence="2" id="KW-0067">ATP-binding</keyword>
<dbReference type="GO" id="GO:0016887">
    <property type="term" value="F:ATP hydrolysis activity"/>
    <property type="evidence" value="ECO:0007669"/>
    <property type="project" value="InterPro"/>
</dbReference>
<accession>A0AAX4PJX5</accession>
<keyword evidence="5" id="KW-1185">Reference proteome</keyword>
<protein>
    <submittedName>
        <fullName evidence="4">ABC transporter</fullName>
    </submittedName>
</protein>
<feature type="domain" description="ABC transporter" evidence="3">
    <location>
        <begin position="32"/>
        <end position="268"/>
    </location>
</feature>
<dbReference type="GO" id="GO:0005524">
    <property type="term" value="F:ATP binding"/>
    <property type="evidence" value="ECO:0007669"/>
    <property type="project" value="UniProtKB-KW"/>
</dbReference>
<proteinExistence type="predicted"/>
<dbReference type="Gene3D" id="3.40.50.300">
    <property type="entry name" value="P-loop containing nucleotide triphosphate hydrolases"/>
    <property type="match status" value="1"/>
</dbReference>
<dbReference type="SUPFAM" id="SSF52540">
    <property type="entry name" value="P-loop containing nucleoside triphosphate hydrolases"/>
    <property type="match status" value="1"/>
</dbReference>
<dbReference type="InterPro" id="IPR027417">
    <property type="entry name" value="P-loop_NTPase"/>
</dbReference>
<keyword evidence="1" id="KW-0547">Nucleotide-binding</keyword>
<dbReference type="Pfam" id="PF00005">
    <property type="entry name" value="ABC_tran"/>
    <property type="match status" value="1"/>
</dbReference>
<evidence type="ECO:0000259" key="3">
    <source>
        <dbReference type="PROSITE" id="PS50893"/>
    </source>
</evidence>
<dbReference type="PANTHER" id="PTHR43158:SF2">
    <property type="entry name" value="SKFA PEPTIDE EXPORT ATP-BINDING PROTEIN SKFE"/>
    <property type="match status" value="1"/>
</dbReference>
<dbReference type="InterPro" id="IPR003593">
    <property type="entry name" value="AAA+_ATPase"/>
</dbReference>
<organism evidence="4 5">
    <name type="scientific">Chloropicon roscoffensis</name>
    <dbReference type="NCBI Taxonomy" id="1461544"/>
    <lineage>
        <taxon>Eukaryota</taxon>
        <taxon>Viridiplantae</taxon>
        <taxon>Chlorophyta</taxon>
        <taxon>Chloropicophyceae</taxon>
        <taxon>Chloropicales</taxon>
        <taxon>Chloropicaceae</taxon>
        <taxon>Chloropicon</taxon>
    </lineage>
</organism>
<evidence type="ECO:0000256" key="2">
    <source>
        <dbReference type="ARBA" id="ARBA00022840"/>
    </source>
</evidence>
<dbReference type="AlphaFoldDB" id="A0AAX4PJX5"/>
<sequence length="310" mass="35046">MVEKMNVAGNESGGPPGVLVAQSGQQDADFAVKISTLHFKFPGREEPIISDFSLALPPGSRCILLGENGSGKTTLLQLLAGQYMVDRSTIRILGRPAFHDTSLVCSGDLSYLGTAWRRDIAFAGLGCSLQGDFSAGEMIRGVKDVDPDRRDRLISLLKIDEGWRMMRVSDGQRRRVQICIGLLKPYKVLLLDEITVDLDITGRLALLEFLEEECEQRKCTIIYATHIFDGIEPWITHYAYLEEGKLKRGGEVSTFTEIKEKKLLFVIEDWLRKARDARREKKLKNPDNREKPSYTKMNMAFGNRHMAFFR</sequence>
<dbReference type="Proteomes" id="UP001472866">
    <property type="component" value="Chromosome 15"/>
</dbReference>
<gene>
    <name evidence="4" type="ORF">HKI87_15g80740</name>
</gene>
<dbReference type="PANTHER" id="PTHR43158">
    <property type="entry name" value="SKFA PEPTIDE EXPORT ATP-BINDING PROTEIN SKFE"/>
    <property type="match status" value="1"/>
</dbReference>
<reference evidence="4 5" key="1">
    <citation type="submission" date="2024-03" db="EMBL/GenBank/DDBJ databases">
        <title>Complete genome sequence of the green alga Chloropicon roscoffensis RCC1871.</title>
        <authorList>
            <person name="Lemieux C."/>
            <person name="Pombert J.-F."/>
            <person name="Otis C."/>
            <person name="Turmel M."/>
        </authorList>
    </citation>
    <scope>NUCLEOTIDE SEQUENCE [LARGE SCALE GENOMIC DNA]</scope>
    <source>
        <strain evidence="4 5">RCC1871</strain>
    </source>
</reference>